<comment type="caution">
    <text evidence="1">The sequence shown here is derived from an EMBL/GenBank/DDBJ whole genome shotgun (WGS) entry which is preliminary data.</text>
</comment>
<proteinExistence type="predicted"/>
<dbReference type="EMBL" id="JADBGG010000049">
    <property type="protein sequence ID" value="MBE1427196.1"/>
    <property type="molecule type" value="Genomic_DNA"/>
</dbReference>
<gene>
    <name evidence="1" type="ORF">H4684_003885</name>
</gene>
<organism evidence="1 2">
    <name type="scientific">Desulfomicrobium macestii</name>
    <dbReference type="NCBI Taxonomy" id="90731"/>
    <lineage>
        <taxon>Bacteria</taxon>
        <taxon>Pseudomonadati</taxon>
        <taxon>Thermodesulfobacteriota</taxon>
        <taxon>Desulfovibrionia</taxon>
        <taxon>Desulfovibrionales</taxon>
        <taxon>Desulfomicrobiaceae</taxon>
        <taxon>Desulfomicrobium</taxon>
    </lineage>
</organism>
<reference evidence="1 2" key="1">
    <citation type="submission" date="2020-10" db="EMBL/GenBank/DDBJ databases">
        <title>Genomic Encyclopedia of Type Strains, Phase IV (KMG-IV): sequencing the most valuable type-strain genomes for metagenomic binning, comparative biology and taxonomic classification.</title>
        <authorList>
            <person name="Goeker M."/>
        </authorList>
    </citation>
    <scope>NUCLEOTIDE SEQUENCE [LARGE SCALE GENOMIC DNA]</scope>
    <source>
        <strain evidence="1 2">DSM 4194</strain>
    </source>
</reference>
<protein>
    <recommendedName>
        <fullName evidence="3">Helix-turn-helix domain-containing protein</fullName>
    </recommendedName>
</protein>
<dbReference type="Proteomes" id="UP000639010">
    <property type="component" value="Unassembled WGS sequence"/>
</dbReference>
<dbReference type="RefSeq" id="WP_192624967.1">
    <property type="nucleotide sequence ID" value="NZ_JADBGG010000049.1"/>
</dbReference>
<evidence type="ECO:0000313" key="2">
    <source>
        <dbReference type="Proteomes" id="UP000639010"/>
    </source>
</evidence>
<evidence type="ECO:0008006" key="3">
    <source>
        <dbReference type="Google" id="ProtNLM"/>
    </source>
</evidence>
<sequence length="75" mass="8445">MNAAVESIFTKIGQSLPPVFTRDVAVKSLGGLIQAKTLSNIDNRGEGPMSKVRVGKKVLYEREDFIDWLKKYNKF</sequence>
<name>A0ABR9H915_9BACT</name>
<accession>A0ABR9H915</accession>
<keyword evidence="2" id="KW-1185">Reference proteome</keyword>
<evidence type="ECO:0000313" key="1">
    <source>
        <dbReference type="EMBL" id="MBE1427196.1"/>
    </source>
</evidence>